<feature type="domain" description="DUF4377" evidence="2">
    <location>
        <begin position="37"/>
        <end position="111"/>
    </location>
</feature>
<gene>
    <name evidence="3" type="ORF">KEM10_09540</name>
</gene>
<dbReference type="Proteomes" id="UP000708576">
    <property type="component" value="Unassembled WGS sequence"/>
</dbReference>
<dbReference type="Gene3D" id="2.40.128.270">
    <property type="match status" value="1"/>
</dbReference>
<feature type="domain" description="DUF306" evidence="1">
    <location>
        <begin position="133"/>
        <end position="218"/>
    </location>
</feature>
<reference evidence="3 4" key="1">
    <citation type="journal article" date="2015" name="Int. J. Syst. Evol. Microbiol.">
        <title>Carboxylicivirga linearis sp. nov., isolated from a sea cucumber culture pond.</title>
        <authorList>
            <person name="Wang F.Q."/>
            <person name="Zhou Y.X."/>
            <person name="Lin X.Z."/>
            <person name="Chen G.J."/>
            <person name="Du Z.J."/>
        </authorList>
    </citation>
    <scope>NUCLEOTIDE SEQUENCE [LARGE SCALE GENOMIC DNA]</scope>
    <source>
        <strain evidence="3 4">FB218</strain>
    </source>
</reference>
<organism evidence="3 4">
    <name type="scientific">Carboxylicivirga linearis</name>
    <dbReference type="NCBI Taxonomy" id="1628157"/>
    <lineage>
        <taxon>Bacteria</taxon>
        <taxon>Pseudomonadati</taxon>
        <taxon>Bacteroidota</taxon>
        <taxon>Bacteroidia</taxon>
        <taxon>Marinilabiliales</taxon>
        <taxon>Marinilabiliaceae</taxon>
        <taxon>Carboxylicivirga</taxon>
    </lineage>
</organism>
<dbReference type="EMBL" id="JAGUCO010000005">
    <property type="protein sequence ID" value="MBS2098523.1"/>
    <property type="molecule type" value="Genomic_DNA"/>
</dbReference>
<accession>A0ABS5JUD3</accession>
<comment type="caution">
    <text evidence="3">The sequence shown here is derived from an EMBL/GenBank/DDBJ whole genome shotgun (WGS) entry which is preliminary data.</text>
</comment>
<evidence type="ECO:0000259" key="2">
    <source>
        <dbReference type="Pfam" id="PF14302"/>
    </source>
</evidence>
<dbReference type="InterPro" id="IPR005184">
    <property type="entry name" value="DUF306_Meta_HslJ"/>
</dbReference>
<dbReference type="InterPro" id="IPR038670">
    <property type="entry name" value="HslJ-like_sf"/>
</dbReference>
<dbReference type="InterPro" id="IPR025485">
    <property type="entry name" value="DUF4377"/>
</dbReference>
<sequence>MKNYLVILLIAILPSCQTSKRKSNINDLSSTIIKTYYIAPVKVPCEGVGPMTCLLVKTKMENPWQYFYQSIKGFEHLWGQTYIIKVKETKIDNPPADSSSLNYELVEILEQRQVEQDFNMLYDIYGIIKVNNTLTKNTPQTLELNTTKMTFMGQAACNYYNGKLKKTNDWNGITFSQIISTEMYCKNQKTEDAYLKALQSATSYYKFNNSLLLFKDKEVVIEARRID</sequence>
<evidence type="ECO:0000259" key="1">
    <source>
        <dbReference type="Pfam" id="PF03724"/>
    </source>
</evidence>
<proteinExistence type="predicted"/>
<dbReference type="Pfam" id="PF03724">
    <property type="entry name" value="META"/>
    <property type="match status" value="1"/>
</dbReference>
<evidence type="ECO:0000313" key="3">
    <source>
        <dbReference type="EMBL" id="MBS2098523.1"/>
    </source>
</evidence>
<name>A0ABS5JUD3_9BACT</name>
<evidence type="ECO:0000313" key="4">
    <source>
        <dbReference type="Proteomes" id="UP000708576"/>
    </source>
</evidence>
<protein>
    <submittedName>
        <fullName evidence="3">DUF4377 domain-containing protein</fullName>
    </submittedName>
</protein>
<dbReference type="RefSeq" id="WP_212215762.1">
    <property type="nucleotide sequence ID" value="NZ_JAGUCO010000005.1"/>
</dbReference>
<dbReference type="Pfam" id="PF14302">
    <property type="entry name" value="DUF4377"/>
    <property type="match status" value="1"/>
</dbReference>
<keyword evidence="4" id="KW-1185">Reference proteome</keyword>